<organism evidence="1 2">
    <name type="scientific">Pseudomonas inefficax</name>
    <dbReference type="NCBI Taxonomy" id="2078786"/>
    <lineage>
        <taxon>Bacteria</taxon>
        <taxon>Pseudomonadati</taxon>
        <taxon>Pseudomonadota</taxon>
        <taxon>Gammaproteobacteria</taxon>
        <taxon>Pseudomonadales</taxon>
        <taxon>Pseudomonadaceae</taxon>
        <taxon>Pseudomonas</taxon>
    </lineage>
</organism>
<dbReference type="EMBL" id="OPYN01000098">
    <property type="protein sequence ID" value="SPO60619.1"/>
    <property type="molecule type" value="Genomic_DNA"/>
</dbReference>
<evidence type="ECO:0000313" key="1">
    <source>
        <dbReference type="EMBL" id="SPO60619.1"/>
    </source>
</evidence>
<reference evidence="1 2" key="1">
    <citation type="submission" date="2018-02" db="EMBL/GenBank/DDBJ databases">
        <authorList>
            <person name="Dubost A."/>
        </authorList>
    </citation>
    <scope>NUCLEOTIDE SEQUENCE [LARGE SCALE GENOMIC DNA]</scope>
    <source>
        <strain evidence="2">JV551A3</strain>
    </source>
</reference>
<name>A0AAQ1PAG5_9PSED</name>
<keyword evidence="2" id="KW-1185">Reference proteome</keyword>
<dbReference type="Proteomes" id="UP000294335">
    <property type="component" value="Unassembled WGS sequence"/>
</dbReference>
<gene>
    <name evidence="1" type="ORF">JV551A3_V1_980031</name>
</gene>
<sequence>MRGVRDAWLAGKGLKQTLVRGQLMELLSASRNPLGSGGRRHRTSALAVFRMTRRWASCAPQVAV</sequence>
<protein>
    <submittedName>
        <fullName evidence="1">Uncharacterized protein</fullName>
    </submittedName>
</protein>
<proteinExistence type="predicted"/>
<dbReference type="AlphaFoldDB" id="A0AAQ1PAG5"/>
<evidence type="ECO:0000313" key="2">
    <source>
        <dbReference type="Proteomes" id="UP000294335"/>
    </source>
</evidence>
<comment type="caution">
    <text evidence="1">The sequence shown here is derived from an EMBL/GenBank/DDBJ whole genome shotgun (WGS) entry which is preliminary data.</text>
</comment>
<accession>A0AAQ1PAG5</accession>